<proteinExistence type="predicted"/>
<dbReference type="AlphaFoldDB" id="A0A380EQ62"/>
<reference evidence="1 2" key="1">
    <citation type="submission" date="2018-06" db="EMBL/GenBank/DDBJ databases">
        <authorList>
            <consortium name="Pathogen Informatics"/>
            <person name="Doyle S."/>
        </authorList>
    </citation>
    <scope>NUCLEOTIDE SEQUENCE [LARGE SCALE GENOMIC DNA]</scope>
    <source>
        <strain evidence="1 2">NCTC10702</strain>
    </source>
</reference>
<dbReference type="EC" id="2.4.1.52" evidence="1"/>
<organism evidence="1 2">
    <name type="scientific">Staphylococcus aureus</name>
    <dbReference type="NCBI Taxonomy" id="1280"/>
    <lineage>
        <taxon>Bacteria</taxon>
        <taxon>Bacillati</taxon>
        <taxon>Bacillota</taxon>
        <taxon>Bacilli</taxon>
        <taxon>Bacillales</taxon>
        <taxon>Staphylococcaceae</taxon>
        <taxon>Staphylococcus</taxon>
    </lineage>
</organism>
<protein>
    <submittedName>
        <fullName evidence="1">Poly(Glycerol-phosphate) alpha-glucosyltransferase GftA</fullName>
        <ecNumber evidence="1">2.4.1.52</ecNumber>
    </submittedName>
</protein>
<gene>
    <name evidence="1" type="primary">gftA_3</name>
    <name evidence="1" type="ORF">NCTC10702_04107</name>
</gene>
<evidence type="ECO:0000313" key="1">
    <source>
        <dbReference type="EMBL" id="SUL38087.1"/>
    </source>
</evidence>
<accession>A0A380EQ62</accession>
<keyword evidence="1" id="KW-0808">Transferase</keyword>
<name>A0A380EQ62_STAAU</name>
<keyword evidence="1" id="KW-0328">Glycosyltransferase</keyword>
<evidence type="ECO:0000313" key="2">
    <source>
        <dbReference type="Proteomes" id="UP000254116"/>
    </source>
</evidence>
<dbReference type="GO" id="GO:0047265">
    <property type="term" value="F:poly(glycerol-phosphate) alpha-glucosyltransferase activity"/>
    <property type="evidence" value="ECO:0007669"/>
    <property type="project" value="UniProtKB-EC"/>
</dbReference>
<dbReference type="Proteomes" id="UP000254116">
    <property type="component" value="Unassembled WGS sequence"/>
</dbReference>
<sequence>MRRTNQDTKFVFLDFIQSENIQTLTQNIGFKDQEVIWLYQYFSDISLAPTTYTLDDIERELGHDISFRERNGKIVRLYFMGNHHL</sequence>
<dbReference type="EMBL" id="UHBY01000003">
    <property type="protein sequence ID" value="SUL38087.1"/>
    <property type="molecule type" value="Genomic_DNA"/>
</dbReference>